<dbReference type="InterPro" id="IPR002930">
    <property type="entry name" value="GCV_H"/>
</dbReference>
<dbReference type="SUPFAM" id="SSF51230">
    <property type="entry name" value="Single hybrid motif"/>
    <property type="match status" value="1"/>
</dbReference>
<comment type="function">
    <text evidence="3">The glycine cleavage system catalyzes the degradation of glycine. The H protein shuttles the methylamine group of glycine from the P protein to the T protein.</text>
</comment>
<comment type="similarity">
    <text evidence="1 3">Belongs to the GcvH family.</text>
</comment>
<keyword evidence="7" id="KW-1185">Reference proteome</keyword>
<dbReference type="PANTHER" id="PTHR11715">
    <property type="entry name" value="GLYCINE CLEAVAGE SYSTEM H PROTEIN"/>
    <property type="match status" value="1"/>
</dbReference>
<evidence type="ECO:0000256" key="4">
    <source>
        <dbReference type="PIRSR" id="PIRSR617453-50"/>
    </source>
</evidence>
<comment type="cofactor">
    <cofactor evidence="3">
        <name>(R)-lipoate</name>
        <dbReference type="ChEBI" id="CHEBI:83088"/>
    </cofactor>
    <text evidence="3">Binds 1 lipoyl cofactor covalently.</text>
</comment>
<reference evidence="6 7" key="1">
    <citation type="journal article" date="2014" name="PLoS Genet.">
        <title>Phylogenetically driven sequencing of extremely halophilic archaea reveals strategies for static and dynamic osmo-response.</title>
        <authorList>
            <person name="Becker E.A."/>
            <person name="Seitzer P.M."/>
            <person name="Tritt A."/>
            <person name="Larsen D."/>
            <person name="Krusor M."/>
            <person name="Yao A.I."/>
            <person name="Wu D."/>
            <person name="Madern D."/>
            <person name="Eisen J.A."/>
            <person name="Darling A.E."/>
            <person name="Facciotti M.T."/>
        </authorList>
    </citation>
    <scope>NUCLEOTIDE SEQUENCE [LARGE SCALE GENOMIC DNA]</scope>
    <source>
        <strain evidence="6 7">JCM 10989</strain>
    </source>
</reference>
<dbReference type="Pfam" id="PF01597">
    <property type="entry name" value="GCV_H"/>
    <property type="match status" value="1"/>
</dbReference>
<protein>
    <recommendedName>
        <fullName evidence="3">Probable glycine cleavage system H protein</fullName>
    </recommendedName>
</protein>
<evidence type="ECO:0000256" key="2">
    <source>
        <dbReference type="ARBA" id="ARBA00022823"/>
    </source>
</evidence>
<evidence type="ECO:0000313" key="7">
    <source>
        <dbReference type="Proteomes" id="UP000011519"/>
    </source>
</evidence>
<gene>
    <name evidence="3" type="primary">gcvH</name>
    <name evidence="6" type="ORF">C483_03620</name>
</gene>
<dbReference type="Proteomes" id="UP000011519">
    <property type="component" value="Unassembled WGS sequence"/>
</dbReference>
<feature type="modified residue" description="N6-lipoyllysine" evidence="3 4">
    <location>
        <position position="66"/>
    </location>
</feature>
<sequence>MSFDIPDDRRYLESHEWALETDDGTVRVGISDFAQDELGDVVFVELPDDGDDLQQETEFGVIESIKAVSDLYAPVGGEVVAVNDDLFNAPELVNDDPFGDGWMLEIDPADTDELETLLSADEYEAQVA</sequence>
<dbReference type="PANTHER" id="PTHR11715:SF3">
    <property type="entry name" value="GLYCINE CLEAVAGE SYSTEM H PROTEIN-RELATED"/>
    <property type="match status" value="1"/>
</dbReference>
<comment type="subunit">
    <text evidence="3">The glycine cleavage system is composed of four proteins: P, T, L and H.</text>
</comment>
<organism evidence="6 7">
    <name type="scientific">Natrialba hulunbeirensis JCM 10989</name>
    <dbReference type="NCBI Taxonomy" id="1227493"/>
    <lineage>
        <taxon>Archaea</taxon>
        <taxon>Methanobacteriati</taxon>
        <taxon>Methanobacteriota</taxon>
        <taxon>Stenosarchaea group</taxon>
        <taxon>Halobacteria</taxon>
        <taxon>Halobacteriales</taxon>
        <taxon>Natrialbaceae</taxon>
        <taxon>Natrialba</taxon>
    </lineage>
</organism>
<dbReference type="Gene3D" id="2.40.50.100">
    <property type="match status" value="1"/>
</dbReference>
<dbReference type="RefSeq" id="WP_006651977.1">
    <property type="nucleotide sequence ID" value="NZ_AOIM01000012.1"/>
</dbReference>
<dbReference type="STRING" id="1227493.C483_03620"/>
<dbReference type="GO" id="GO:0019464">
    <property type="term" value="P:glycine decarboxylation via glycine cleavage system"/>
    <property type="evidence" value="ECO:0007669"/>
    <property type="project" value="UniProtKB-UniRule"/>
</dbReference>
<dbReference type="GO" id="GO:0005737">
    <property type="term" value="C:cytoplasm"/>
    <property type="evidence" value="ECO:0007669"/>
    <property type="project" value="TreeGrafter"/>
</dbReference>
<dbReference type="PATRIC" id="fig|1227493.4.peg.688"/>
<evidence type="ECO:0000313" key="6">
    <source>
        <dbReference type="EMBL" id="ELY94222.1"/>
    </source>
</evidence>
<dbReference type="InterPro" id="IPR003016">
    <property type="entry name" value="2-oxoA_DH_lipoyl-BS"/>
</dbReference>
<evidence type="ECO:0000256" key="1">
    <source>
        <dbReference type="ARBA" id="ARBA00009249"/>
    </source>
</evidence>
<dbReference type="AlphaFoldDB" id="M0A8K3"/>
<dbReference type="OrthoDB" id="9810at2157"/>
<dbReference type="HAMAP" id="MF_00272">
    <property type="entry name" value="GcvH"/>
    <property type="match status" value="1"/>
</dbReference>
<keyword evidence="2 3" id="KW-0450">Lipoyl</keyword>
<proteinExistence type="inferred from homology"/>
<dbReference type="InterPro" id="IPR000089">
    <property type="entry name" value="Biotin_lipoyl"/>
</dbReference>
<dbReference type="InterPro" id="IPR011053">
    <property type="entry name" value="Single_hybrid_motif"/>
</dbReference>
<dbReference type="GO" id="GO:0009249">
    <property type="term" value="P:protein lipoylation"/>
    <property type="evidence" value="ECO:0007669"/>
    <property type="project" value="TreeGrafter"/>
</dbReference>
<dbReference type="NCBIfam" id="TIGR00527">
    <property type="entry name" value="gcvH"/>
    <property type="match status" value="1"/>
</dbReference>
<dbReference type="InterPro" id="IPR017453">
    <property type="entry name" value="GCV_H_sub"/>
</dbReference>
<dbReference type="PROSITE" id="PS00189">
    <property type="entry name" value="LIPOYL"/>
    <property type="match status" value="1"/>
</dbReference>
<dbReference type="NCBIfam" id="NF002270">
    <property type="entry name" value="PRK01202.1"/>
    <property type="match status" value="1"/>
</dbReference>
<evidence type="ECO:0000256" key="3">
    <source>
        <dbReference type="HAMAP-Rule" id="MF_00272"/>
    </source>
</evidence>
<dbReference type="CDD" id="cd06848">
    <property type="entry name" value="GCS_H"/>
    <property type="match status" value="1"/>
</dbReference>
<feature type="domain" description="Lipoyl-binding" evidence="5">
    <location>
        <begin position="25"/>
        <end position="107"/>
    </location>
</feature>
<comment type="caution">
    <text evidence="6">The sequence shown here is derived from an EMBL/GenBank/DDBJ whole genome shotgun (WGS) entry which is preliminary data.</text>
</comment>
<evidence type="ECO:0000259" key="5">
    <source>
        <dbReference type="PROSITE" id="PS50968"/>
    </source>
</evidence>
<dbReference type="EMBL" id="AOIM01000012">
    <property type="protein sequence ID" value="ELY94222.1"/>
    <property type="molecule type" value="Genomic_DNA"/>
</dbReference>
<accession>M0A8K3</accession>
<name>M0A8K3_9EURY</name>
<dbReference type="PROSITE" id="PS50968">
    <property type="entry name" value="BIOTINYL_LIPOYL"/>
    <property type="match status" value="1"/>
</dbReference>
<dbReference type="InterPro" id="IPR033753">
    <property type="entry name" value="GCV_H/Fam206"/>
</dbReference>
<dbReference type="GO" id="GO:0005960">
    <property type="term" value="C:glycine cleavage complex"/>
    <property type="evidence" value="ECO:0007669"/>
    <property type="project" value="InterPro"/>
</dbReference>